<organism evidence="13">
    <name type="scientific">Helicotheca tamesis</name>
    <dbReference type="NCBI Taxonomy" id="374047"/>
    <lineage>
        <taxon>Eukaryota</taxon>
        <taxon>Sar</taxon>
        <taxon>Stramenopiles</taxon>
        <taxon>Ochrophyta</taxon>
        <taxon>Bacillariophyta</taxon>
        <taxon>Mediophyceae</taxon>
        <taxon>Lithodesmiophycidae</taxon>
        <taxon>Lithodesmiales</taxon>
        <taxon>Lithodesmiaceae</taxon>
        <taxon>Helicotheca</taxon>
    </lineage>
</organism>
<dbReference type="PROSITE" id="PS50920">
    <property type="entry name" value="SOLCAR"/>
    <property type="match status" value="3"/>
</dbReference>
<dbReference type="InterPro" id="IPR050391">
    <property type="entry name" value="Mito_Metabolite_Transporter"/>
</dbReference>
<gene>
    <name evidence="13" type="ORF">HTAM1171_LOCUS3770</name>
</gene>
<feature type="domain" description="EF-hand" evidence="12">
    <location>
        <begin position="331"/>
        <end position="366"/>
    </location>
</feature>
<feature type="repeat" description="Solcar" evidence="9">
    <location>
        <begin position="55"/>
        <end position="135"/>
    </location>
</feature>
<dbReference type="InterPro" id="IPR002048">
    <property type="entry name" value="EF_hand_dom"/>
</dbReference>
<feature type="domain" description="EF-hand" evidence="12">
    <location>
        <begin position="460"/>
        <end position="495"/>
    </location>
</feature>
<dbReference type="Gene3D" id="1.10.238.10">
    <property type="entry name" value="EF-hand"/>
    <property type="match status" value="2"/>
</dbReference>
<evidence type="ECO:0000256" key="7">
    <source>
        <dbReference type="ARBA" id="ARBA00022989"/>
    </source>
</evidence>
<feature type="domain" description="EF-hand" evidence="12">
    <location>
        <begin position="371"/>
        <end position="406"/>
    </location>
</feature>
<dbReference type="Pfam" id="PF00153">
    <property type="entry name" value="Mito_carr"/>
    <property type="match status" value="3"/>
</dbReference>
<evidence type="ECO:0000256" key="4">
    <source>
        <dbReference type="ARBA" id="ARBA00022692"/>
    </source>
</evidence>
<evidence type="ECO:0000256" key="2">
    <source>
        <dbReference type="ARBA" id="ARBA00006375"/>
    </source>
</evidence>
<protein>
    <recommendedName>
        <fullName evidence="12">EF-hand domain-containing protein</fullName>
    </recommendedName>
</protein>
<dbReference type="EMBL" id="HBGV01006228">
    <property type="protein sequence ID" value="CAD9481649.1"/>
    <property type="molecule type" value="Transcribed_RNA"/>
</dbReference>
<keyword evidence="3 10" id="KW-0813">Transport</keyword>
<dbReference type="InterPro" id="IPR018247">
    <property type="entry name" value="EF_Hand_1_Ca_BS"/>
</dbReference>
<evidence type="ECO:0000256" key="8">
    <source>
        <dbReference type="ARBA" id="ARBA00023136"/>
    </source>
</evidence>
<keyword evidence="6" id="KW-0106">Calcium</keyword>
<dbReference type="GO" id="GO:0005509">
    <property type="term" value="F:calcium ion binding"/>
    <property type="evidence" value="ECO:0007669"/>
    <property type="project" value="InterPro"/>
</dbReference>
<evidence type="ECO:0000256" key="3">
    <source>
        <dbReference type="ARBA" id="ARBA00022448"/>
    </source>
</evidence>
<dbReference type="AlphaFoldDB" id="A0A7S2H694"/>
<name>A0A7S2H694_9STRA</name>
<evidence type="ECO:0000256" key="1">
    <source>
        <dbReference type="ARBA" id="ARBA00004448"/>
    </source>
</evidence>
<proteinExistence type="inferred from homology"/>
<dbReference type="CDD" id="cd00051">
    <property type="entry name" value="EFh"/>
    <property type="match status" value="1"/>
</dbReference>
<feature type="compositionally biased region" description="Basic and acidic residues" evidence="11">
    <location>
        <begin position="16"/>
        <end position="37"/>
    </location>
</feature>
<keyword evidence="8 9" id="KW-0472">Membrane</keyword>
<keyword evidence="4 9" id="KW-0812">Transmembrane</keyword>
<dbReference type="InterPro" id="IPR023395">
    <property type="entry name" value="MCP_dom_sf"/>
</dbReference>
<keyword evidence="5" id="KW-0677">Repeat</keyword>
<accession>A0A7S2H694</accession>
<feature type="region of interest" description="Disordered" evidence="11">
    <location>
        <begin position="1"/>
        <end position="42"/>
    </location>
</feature>
<dbReference type="PANTHER" id="PTHR45618">
    <property type="entry name" value="MITOCHONDRIAL DICARBOXYLATE CARRIER-RELATED"/>
    <property type="match status" value="1"/>
</dbReference>
<evidence type="ECO:0000259" key="12">
    <source>
        <dbReference type="PROSITE" id="PS50222"/>
    </source>
</evidence>
<feature type="repeat" description="Solcar" evidence="9">
    <location>
        <begin position="235"/>
        <end position="322"/>
    </location>
</feature>
<dbReference type="PROSITE" id="PS00018">
    <property type="entry name" value="EF_HAND_1"/>
    <property type="match status" value="4"/>
</dbReference>
<dbReference type="SMART" id="SM00054">
    <property type="entry name" value="EFh"/>
    <property type="match status" value="4"/>
</dbReference>
<reference evidence="13" key="1">
    <citation type="submission" date="2021-01" db="EMBL/GenBank/DDBJ databases">
        <authorList>
            <person name="Corre E."/>
            <person name="Pelletier E."/>
            <person name="Niang G."/>
            <person name="Scheremetjew M."/>
            <person name="Finn R."/>
            <person name="Kale V."/>
            <person name="Holt S."/>
            <person name="Cochrane G."/>
            <person name="Meng A."/>
            <person name="Brown T."/>
            <person name="Cohen L."/>
        </authorList>
    </citation>
    <scope>NUCLEOTIDE SEQUENCE</scope>
    <source>
        <strain evidence="13">CCMP826</strain>
    </source>
</reference>
<dbReference type="Pfam" id="PF13499">
    <property type="entry name" value="EF-hand_7"/>
    <property type="match status" value="2"/>
</dbReference>
<sequence length="515" mass="56928">MSMGHSRITSIQRFMTGEREQDVRTPPAEKPKPEKKISSPKFTLSVQPTPAPLWQSYAFPSITATVVTPFTNYFAVAKTHLQAKGSTYRGMGDFFRQAIAKEGVSSLQRGILPVALREASMNVFRIGLYPPFLNMIHDEDCPAPSWKRMVAGAWSGAVGFFACNPFEMVRVKMMAQPIGSPVSTYDMTTKIIKEEGLAGFYKAGSASVALGMVCTSVNLTSYTLFHEAAVEQYGETMAVDMSCALASGFLAALAMNPIDVIRTRLWTQPAASPIYRDGFHAGAEILKNEGIPAFFKGFVPSFLRIGPHFVLAFMLLEQMRRMAKTQNADQARDEFLTNIFTTIDEDNSGEIDKEELEEAINVTSPHYGREQARRLTKDIFDIADADHNGTIDLKEFLAAGRASKIDELLRGQQLLAIFNGLDTDGNGKIDEVEMSTAIRNVRKPPGPNASRSDLVKFEKQLRRDVRLIMTEIDEDGDGNIEFSEFASGFDKLLDLEEKRLLDECIHSSGVGLASA</sequence>
<feature type="domain" description="EF-hand" evidence="12">
    <location>
        <begin position="409"/>
        <end position="444"/>
    </location>
</feature>
<evidence type="ECO:0000256" key="5">
    <source>
        <dbReference type="ARBA" id="ARBA00022737"/>
    </source>
</evidence>
<dbReference type="Gene3D" id="1.50.40.10">
    <property type="entry name" value="Mitochondrial carrier domain"/>
    <property type="match status" value="1"/>
</dbReference>
<evidence type="ECO:0000256" key="10">
    <source>
        <dbReference type="RuleBase" id="RU000488"/>
    </source>
</evidence>
<keyword evidence="7" id="KW-1133">Transmembrane helix</keyword>
<comment type="similarity">
    <text evidence="2 10">Belongs to the mitochondrial carrier (TC 2.A.29) family.</text>
</comment>
<evidence type="ECO:0000256" key="9">
    <source>
        <dbReference type="PROSITE-ProRule" id="PRU00282"/>
    </source>
</evidence>
<dbReference type="PROSITE" id="PS50222">
    <property type="entry name" value="EF_HAND_2"/>
    <property type="match status" value="4"/>
</dbReference>
<dbReference type="SUPFAM" id="SSF47473">
    <property type="entry name" value="EF-hand"/>
    <property type="match status" value="1"/>
</dbReference>
<dbReference type="InterPro" id="IPR011992">
    <property type="entry name" value="EF-hand-dom_pair"/>
</dbReference>
<feature type="repeat" description="Solcar" evidence="9">
    <location>
        <begin position="143"/>
        <end position="228"/>
    </location>
</feature>
<dbReference type="GO" id="GO:0005743">
    <property type="term" value="C:mitochondrial inner membrane"/>
    <property type="evidence" value="ECO:0007669"/>
    <property type="project" value="UniProtKB-SubCell"/>
</dbReference>
<dbReference type="InterPro" id="IPR018108">
    <property type="entry name" value="MCP_transmembrane"/>
</dbReference>
<dbReference type="SUPFAM" id="SSF103506">
    <property type="entry name" value="Mitochondrial carrier"/>
    <property type="match status" value="1"/>
</dbReference>
<evidence type="ECO:0000256" key="11">
    <source>
        <dbReference type="SAM" id="MobiDB-lite"/>
    </source>
</evidence>
<comment type="subcellular location">
    <subcellularLocation>
        <location evidence="1">Mitochondrion inner membrane</location>
        <topology evidence="1">Multi-pass membrane protein</topology>
    </subcellularLocation>
</comment>
<evidence type="ECO:0000313" key="13">
    <source>
        <dbReference type="EMBL" id="CAD9481649.1"/>
    </source>
</evidence>
<evidence type="ECO:0000256" key="6">
    <source>
        <dbReference type="ARBA" id="ARBA00022837"/>
    </source>
</evidence>